<reference evidence="2 3" key="1">
    <citation type="submission" date="2016-07" db="EMBL/GenBank/DDBJ databases">
        <title>Draft genome of a psychrotolerant acidophile Acidithiobacillus ferrivorans strain YL15.</title>
        <authorList>
            <person name="Peng T."/>
            <person name="Ma L."/>
            <person name="Nan M."/>
            <person name="An N."/>
            <person name="Wang M."/>
            <person name="Qiu G."/>
            <person name="Zeng W."/>
        </authorList>
    </citation>
    <scope>NUCLEOTIDE SEQUENCE [LARGE SCALE GENOMIC DNA]</scope>
    <source>
        <strain evidence="2 3">YL15</strain>
    </source>
</reference>
<evidence type="ECO:0000256" key="1">
    <source>
        <dbReference type="SAM" id="MobiDB-lite"/>
    </source>
</evidence>
<evidence type="ECO:0000313" key="3">
    <source>
        <dbReference type="Proteomes" id="UP000093129"/>
    </source>
</evidence>
<dbReference type="RefSeq" id="WP_065413349.1">
    <property type="nucleotide sequence ID" value="NZ_MASQ01000087.1"/>
</dbReference>
<name>A0A1B9BYK1_9PROT</name>
<feature type="region of interest" description="Disordered" evidence="1">
    <location>
        <begin position="193"/>
        <end position="290"/>
    </location>
</feature>
<dbReference type="AlphaFoldDB" id="A0A1B9BYK1"/>
<comment type="caution">
    <text evidence="2">The sequence shown here is derived from an EMBL/GenBank/DDBJ whole genome shotgun (WGS) entry which is preliminary data.</text>
</comment>
<accession>A0A1B9BYK1</accession>
<evidence type="ECO:0000313" key="2">
    <source>
        <dbReference type="EMBL" id="OCB02799.1"/>
    </source>
</evidence>
<dbReference type="EMBL" id="MASQ01000087">
    <property type="protein sequence ID" value="OCB02799.1"/>
    <property type="molecule type" value="Genomic_DNA"/>
</dbReference>
<feature type="compositionally biased region" description="Basic residues" evidence="1">
    <location>
        <begin position="206"/>
        <end position="218"/>
    </location>
</feature>
<sequence length="290" mass="31817">MLDAFLWSAENYRETDDGGIELLVDPARVRKTMSENRHSLGGIQKLIRELREVTLEIVVSKTGLSVIGGLVDHVVKSPAIRPDPINGGDRHLWRVRIGLALAELLRNDLPLHYDPSPLARLQNGISQAVARYLLSHTSEPNGGWVLDNAIRAVAGELSDVSMRHRRHEIRLDEDSLAVMGIVIDGERIHRHTAKACSTRPVEPEKAKKRAAPARHRAAPAREDSKTCSTRPVLQDLSGSFQADKKHPPERSASPPSPSAPTPRGDFPAGKEVTSRGGADEDPFVLNESLL</sequence>
<protein>
    <submittedName>
        <fullName evidence="2">Uncharacterized protein</fullName>
    </submittedName>
</protein>
<proteinExistence type="predicted"/>
<organism evidence="2 3">
    <name type="scientific">Acidithiobacillus ferrivorans</name>
    <dbReference type="NCBI Taxonomy" id="160808"/>
    <lineage>
        <taxon>Bacteria</taxon>
        <taxon>Pseudomonadati</taxon>
        <taxon>Pseudomonadota</taxon>
        <taxon>Acidithiobacillia</taxon>
        <taxon>Acidithiobacillales</taxon>
        <taxon>Acidithiobacillaceae</taxon>
        <taxon>Acidithiobacillus</taxon>
    </lineage>
</organism>
<feature type="compositionally biased region" description="Polar residues" evidence="1">
    <location>
        <begin position="226"/>
        <end position="240"/>
    </location>
</feature>
<dbReference type="Proteomes" id="UP000093129">
    <property type="component" value="Unassembled WGS sequence"/>
</dbReference>
<gene>
    <name evidence="2" type="ORF">BBC27_11290</name>
</gene>